<keyword evidence="1" id="KW-0812">Transmembrane</keyword>
<protein>
    <submittedName>
        <fullName evidence="2">Uncharacterized protein</fullName>
    </submittedName>
</protein>
<feature type="transmembrane region" description="Helical" evidence="1">
    <location>
        <begin position="15"/>
        <end position="31"/>
    </location>
</feature>
<dbReference type="AlphaFoldDB" id="A0A9W6KJN1"/>
<accession>A0A9W6KJN1</accession>
<dbReference type="EMBL" id="BSFP01000032">
    <property type="protein sequence ID" value="GLL03271.1"/>
    <property type="molecule type" value="Genomic_DNA"/>
</dbReference>
<evidence type="ECO:0000256" key="1">
    <source>
        <dbReference type="SAM" id="Phobius"/>
    </source>
</evidence>
<keyword evidence="3" id="KW-1185">Reference proteome</keyword>
<reference evidence="2" key="1">
    <citation type="journal article" date="2014" name="Int. J. Syst. Evol. Microbiol.">
        <title>Complete genome sequence of Corynebacterium casei LMG S-19264T (=DSM 44701T), isolated from a smear-ripened cheese.</title>
        <authorList>
            <consortium name="US DOE Joint Genome Institute (JGI-PGF)"/>
            <person name="Walter F."/>
            <person name="Albersmeier A."/>
            <person name="Kalinowski J."/>
            <person name="Ruckert C."/>
        </authorList>
    </citation>
    <scope>NUCLEOTIDE SEQUENCE</scope>
    <source>
        <strain evidence="2">VKM Ac-1321</strain>
    </source>
</reference>
<name>A0A9W6KJN1_9ACTN</name>
<gene>
    <name evidence="2" type="ORF">GCM10017581_050150</name>
</gene>
<organism evidence="2 3">
    <name type="scientific">Dactylosporangium matsuzakiense</name>
    <dbReference type="NCBI Taxonomy" id="53360"/>
    <lineage>
        <taxon>Bacteria</taxon>
        <taxon>Bacillati</taxon>
        <taxon>Actinomycetota</taxon>
        <taxon>Actinomycetes</taxon>
        <taxon>Micromonosporales</taxon>
        <taxon>Micromonosporaceae</taxon>
        <taxon>Dactylosporangium</taxon>
    </lineage>
</organism>
<evidence type="ECO:0000313" key="2">
    <source>
        <dbReference type="EMBL" id="GLL03271.1"/>
    </source>
</evidence>
<keyword evidence="1" id="KW-1133">Transmembrane helix</keyword>
<comment type="caution">
    <text evidence="2">The sequence shown here is derived from an EMBL/GenBank/DDBJ whole genome shotgun (WGS) entry which is preliminary data.</text>
</comment>
<dbReference type="Proteomes" id="UP001143480">
    <property type="component" value="Unassembled WGS sequence"/>
</dbReference>
<proteinExistence type="predicted"/>
<feature type="transmembrane region" description="Helical" evidence="1">
    <location>
        <begin position="37"/>
        <end position="54"/>
    </location>
</feature>
<sequence length="195" mass="20407">MFVPPRSLDGVRGRGWWLVLAAAVPIALPLLGRRPAALGFAGLGAGVGAAVLLARWRARRRLPAGDASGALRWSGRMPVDRAALIWELGAAVALLFGGGVPIVITPGDEGLMFQPRWPLRKRHPSVTVLWSDIAGARAEPAGRLTAHGRVAVLPLTAFILDLPGDTGGPLIITTHAAGGLVEAVVEHHIAQNADH</sequence>
<feature type="transmembrane region" description="Helical" evidence="1">
    <location>
        <begin position="82"/>
        <end position="104"/>
    </location>
</feature>
<evidence type="ECO:0000313" key="3">
    <source>
        <dbReference type="Proteomes" id="UP001143480"/>
    </source>
</evidence>
<reference evidence="2" key="2">
    <citation type="submission" date="2023-01" db="EMBL/GenBank/DDBJ databases">
        <authorList>
            <person name="Sun Q."/>
            <person name="Evtushenko L."/>
        </authorList>
    </citation>
    <scope>NUCLEOTIDE SEQUENCE</scope>
    <source>
        <strain evidence="2">VKM Ac-1321</strain>
    </source>
</reference>
<keyword evidence="1" id="KW-0472">Membrane</keyword>